<protein>
    <recommendedName>
        <fullName evidence="2">Outer membrane protein beta-barrel domain-containing protein</fullName>
    </recommendedName>
</protein>
<accession>X1TEN8</accession>
<dbReference type="SUPFAM" id="SSF56925">
    <property type="entry name" value="OMPA-like"/>
    <property type="match status" value="1"/>
</dbReference>
<dbReference type="Gene3D" id="2.40.160.20">
    <property type="match status" value="1"/>
</dbReference>
<reference evidence="1" key="1">
    <citation type="journal article" date="2014" name="Front. Microbiol.">
        <title>High frequency of phylogenetically diverse reductive dehalogenase-homologous genes in deep subseafloor sedimentary metagenomes.</title>
        <authorList>
            <person name="Kawai M."/>
            <person name="Futagami T."/>
            <person name="Toyoda A."/>
            <person name="Takaki Y."/>
            <person name="Nishi S."/>
            <person name="Hori S."/>
            <person name="Arai W."/>
            <person name="Tsubouchi T."/>
            <person name="Morono Y."/>
            <person name="Uchiyama I."/>
            <person name="Ito T."/>
            <person name="Fujiyama A."/>
            <person name="Inagaki F."/>
            <person name="Takami H."/>
        </authorList>
    </citation>
    <scope>NUCLEOTIDE SEQUENCE</scope>
    <source>
        <strain evidence="1">Expedition CK06-06</strain>
    </source>
</reference>
<dbReference type="AlphaFoldDB" id="X1TEN8"/>
<dbReference type="EMBL" id="BARW01030201">
    <property type="protein sequence ID" value="GAJ03783.1"/>
    <property type="molecule type" value="Genomic_DNA"/>
</dbReference>
<proteinExistence type="predicted"/>
<evidence type="ECO:0000313" key="1">
    <source>
        <dbReference type="EMBL" id="GAJ03783.1"/>
    </source>
</evidence>
<evidence type="ECO:0008006" key="2">
    <source>
        <dbReference type="Google" id="ProtNLM"/>
    </source>
</evidence>
<gene>
    <name evidence="1" type="ORF">S12H4_48344</name>
</gene>
<feature type="non-terminal residue" evidence="1">
    <location>
        <position position="1"/>
    </location>
</feature>
<sequence>KLIPFIGGGAGIYLWSVRLYGDTIYFGDPTEFTDGSIGFPIYNTDAREDNKIRIGYHVFGGIMVPVANRISVEAEFKYNFLSGRFKEGFEGFEDFDLSGYQISVGLNYWF</sequence>
<dbReference type="InterPro" id="IPR011250">
    <property type="entry name" value="OMP/PagP_B-barrel"/>
</dbReference>
<comment type="caution">
    <text evidence="1">The sequence shown here is derived from an EMBL/GenBank/DDBJ whole genome shotgun (WGS) entry which is preliminary data.</text>
</comment>
<name>X1TEN8_9ZZZZ</name>
<organism evidence="1">
    <name type="scientific">marine sediment metagenome</name>
    <dbReference type="NCBI Taxonomy" id="412755"/>
    <lineage>
        <taxon>unclassified sequences</taxon>
        <taxon>metagenomes</taxon>
        <taxon>ecological metagenomes</taxon>
    </lineage>
</organism>